<dbReference type="OrthoDB" id="9812625at2"/>
<name>A0A545U7V8_9GAMM</name>
<dbReference type="Gene3D" id="3.40.309.10">
    <property type="entry name" value="Aldehyde Dehydrogenase, Chain A, domain 2"/>
    <property type="match status" value="1"/>
</dbReference>
<dbReference type="GO" id="GO:0009450">
    <property type="term" value="P:gamma-aminobutyric acid catabolic process"/>
    <property type="evidence" value="ECO:0007669"/>
    <property type="project" value="InterPro"/>
</dbReference>
<dbReference type="Pfam" id="PF00171">
    <property type="entry name" value="Aldedh"/>
    <property type="match status" value="1"/>
</dbReference>
<keyword evidence="7" id="KW-1185">Reference proteome</keyword>
<dbReference type="InterPro" id="IPR016163">
    <property type="entry name" value="Ald_DH_C"/>
</dbReference>
<comment type="similarity">
    <text evidence="1 4">Belongs to the aldehyde dehydrogenase family.</text>
</comment>
<proteinExistence type="inferred from homology"/>
<sequence length="485" mass="52706">MTVQLNNLDLWKTSSFVNGEWEQAHSSFKVENPANRQIIAEIDEVTPEQLELAVNSAYQALAKWQQKTVDERATLLRRWFELIIANQADLAAIMTAEQGKPMPEASGEVVYGANYIRWYAEEARRINGDVLPVNQAGRRALVLKRPIGVVTAITPWNFPSSMILRKAAAALAAGCTFVVKPSELTPLSALALAQLSSDAGIPAGVFNVVVGSNAQPIGEILTTHPKVAKFSFTGSTFVGKKLLHQCASTVKKTSMELGGNAPYIAFDDADLEVAVKGAMGSKFRNSGQTCVSANRIFVHKTIHDEFVARLQDKVAELKIGEGTNEGINIGPLIEPKAVEKVEQLVNQAVESGAEIVCGGTRVQGEGNFYQPTILTGVSADMDIFNCEIFGPVASIIPFESEEEVVRLANQTNYGLCSYVFTQNLNRIWRLSEKLEFGMVGINEGVLSNPAAPFGGIKESGMGREGGRWGIEDYLETRYVCMGNIS</sequence>
<dbReference type="PANTHER" id="PTHR43353:SF5">
    <property type="entry name" value="SUCCINATE-SEMIALDEHYDE DEHYDROGENASE, MITOCHONDRIAL"/>
    <property type="match status" value="1"/>
</dbReference>
<dbReference type="InterPro" id="IPR015590">
    <property type="entry name" value="Aldehyde_DH_dom"/>
</dbReference>
<dbReference type="InterPro" id="IPR016161">
    <property type="entry name" value="Ald_DH/histidinol_DH"/>
</dbReference>
<evidence type="ECO:0000256" key="3">
    <source>
        <dbReference type="PROSITE-ProRule" id="PRU10007"/>
    </source>
</evidence>
<protein>
    <submittedName>
        <fullName evidence="6">NAD-dependent succinate-semialdehyde dehydrogenase</fullName>
    </submittedName>
</protein>
<dbReference type="PANTHER" id="PTHR43353">
    <property type="entry name" value="SUCCINATE-SEMIALDEHYDE DEHYDROGENASE, MITOCHONDRIAL"/>
    <property type="match status" value="1"/>
</dbReference>
<dbReference type="AlphaFoldDB" id="A0A545U7V8"/>
<evidence type="ECO:0000313" key="6">
    <source>
        <dbReference type="EMBL" id="TQV85549.1"/>
    </source>
</evidence>
<organism evidence="6 7">
    <name type="scientific">Aliikangiella coralliicola</name>
    <dbReference type="NCBI Taxonomy" id="2592383"/>
    <lineage>
        <taxon>Bacteria</taxon>
        <taxon>Pseudomonadati</taxon>
        <taxon>Pseudomonadota</taxon>
        <taxon>Gammaproteobacteria</taxon>
        <taxon>Oceanospirillales</taxon>
        <taxon>Pleioneaceae</taxon>
        <taxon>Aliikangiella</taxon>
    </lineage>
</organism>
<dbReference type="InterPro" id="IPR010102">
    <property type="entry name" value="Succ_semiAld_DH"/>
</dbReference>
<dbReference type="CDD" id="cd07103">
    <property type="entry name" value="ALDH_F5_SSADH_GabD"/>
    <property type="match status" value="1"/>
</dbReference>
<keyword evidence="2 4" id="KW-0560">Oxidoreductase</keyword>
<dbReference type="Gene3D" id="3.40.605.10">
    <property type="entry name" value="Aldehyde Dehydrogenase, Chain A, domain 1"/>
    <property type="match status" value="1"/>
</dbReference>
<feature type="domain" description="Aldehyde dehydrogenase" evidence="5">
    <location>
        <begin position="23"/>
        <end position="479"/>
    </location>
</feature>
<evidence type="ECO:0000256" key="1">
    <source>
        <dbReference type="ARBA" id="ARBA00009986"/>
    </source>
</evidence>
<dbReference type="GO" id="GO:0004777">
    <property type="term" value="F:succinate-semialdehyde dehydrogenase (NAD+) activity"/>
    <property type="evidence" value="ECO:0007669"/>
    <property type="project" value="TreeGrafter"/>
</dbReference>
<dbReference type="InterPro" id="IPR029510">
    <property type="entry name" value="Ald_DH_CS_GLU"/>
</dbReference>
<dbReference type="InterPro" id="IPR050740">
    <property type="entry name" value="Aldehyde_DH_Superfamily"/>
</dbReference>
<gene>
    <name evidence="6" type="ORF">FLL46_20540</name>
</gene>
<accession>A0A545U7V8</accession>
<evidence type="ECO:0000313" key="7">
    <source>
        <dbReference type="Proteomes" id="UP000315439"/>
    </source>
</evidence>
<evidence type="ECO:0000259" key="5">
    <source>
        <dbReference type="Pfam" id="PF00171"/>
    </source>
</evidence>
<evidence type="ECO:0000256" key="4">
    <source>
        <dbReference type="RuleBase" id="RU003345"/>
    </source>
</evidence>
<feature type="active site" evidence="3">
    <location>
        <position position="256"/>
    </location>
</feature>
<dbReference type="SUPFAM" id="SSF53720">
    <property type="entry name" value="ALDH-like"/>
    <property type="match status" value="1"/>
</dbReference>
<evidence type="ECO:0000256" key="2">
    <source>
        <dbReference type="ARBA" id="ARBA00023002"/>
    </source>
</evidence>
<dbReference type="PROSITE" id="PS00687">
    <property type="entry name" value="ALDEHYDE_DEHYDR_GLU"/>
    <property type="match status" value="1"/>
</dbReference>
<dbReference type="Proteomes" id="UP000315439">
    <property type="component" value="Unassembled WGS sequence"/>
</dbReference>
<dbReference type="EMBL" id="VIKS01000012">
    <property type="protein sequence ID" value="TQV85549.1"/>
    <property type="molecule type" value="Genomic_DNA"/>
</dbReference>
<dbReference type="NCBIfam" id="TIGR01780">
    <property type="entry name" value="SSADH"/>
    <property type="match status" value="1"/>
</dbReference>
<dbReference type="InterPro" id="IPR016162">
    <property type="entry name" value="Ald_DH_N"/>
</dbReference>
<dbReference type="FunFam" id="3.40.605.10:FF:000005">
    <property type="entry name" value="Succinate-semialdehyde dehydrogenase I"/>
    <property type="match status" value="1"/>
</dbReference>
<reference evidence="6 7" key="1">
    <citation type="submission" date="2019-07" db="EMBL/GenBank/DDBJ databases">
        <title>Draft genome for Aliikangiella sp. M105.</title>
        <authorList>
            <person name="Wang G."/>
        </authorList>
    </citation>
    <scope>NUCLEOTIDE SEQUENCE [LARGE SCALE GENOMIC DNA]</scope>
    <source>
        <strain evidence="6 7">M105</strain>
    </source>
</reference>
<dbReference type="FunFam" id="3.40.309.10:FF:000004">
    <property type="entry name" value="Succinate-semialdehyde dehydrogenase I"/>
    <property type="match status" value="1"/>
</dbReference>
<comment type="caution">
    <text evidence="6">The sequence shown here is derived from an EMBL/GenBank/DDBJ whole genome shotgun (WGS) entry which is preliminary data.</text>
</comment>